<comment type="subcellular location">
    <subcellularLocation>
        <location evidence="1">Membrane</location>
        <topology evidence="1">Multi-pass membrane protein</topology>
    </subcellularLocation>
</comment>
<dbReference type="Pfam" id="PF00230">
    <property type="entry name" value="MIP"/>
    <property type="match status" value="1"/>
</dbReference>
<evidence type="ECO:0000256" key="8">
    <source>
        <dbReference type="SAM" id="Phobius"/>
    </source>
</evidence>
<evidence type="ECO:0000256" key="7">
    <source>
        <dbReference type="RuleBase" id="RU000477"/>
    </source>
</evidence>
<feature type="transmembrane region" description="Helical" evidence="8">
    <location>
        <begin position="168"/>
        <end position="192"/>
    </location>
</feature>
<keyword evidence="4 7" id="KW-0812">Transmembrane</keyword>
<dbReference type="InterPro" id="IPR023271">
    <property type="entry name" value="Aquaporin-like"/>
</dbReference>
<dbReference type="OrthoDB" id="9807293at2"/>
<evidence type="ECO:0000313" key="9">
    <source>
        <dbReference type="EMBL" id="RFM27846.1"/>
    </source>
</evidence>
<keyword evidence="3 7" id="KW-0813">Transport</keyword>
<feature type="transmembrane region" description="Helical" evidence="8">
    <location>
        <begin position="138"/>
        <end position="156"/>
    </location>
</feature>
<feature type="transmembrane region" description="Helical" evidence="8">
    <location>
        <begin position="220"/>
        <end position="241"/>
    </location>
</feature>
<evidence type="ECO:0000256" key="2">
    <source>
        <dbReference type="ARBA" id="ARBA00006175"/>
    </source>
</evidence>
<feature type="transmembrane region" description="Helical" evidence="8">
    <location>
        <begin position="35"/>
        <end position="56"/>
    </location>
</feature>
<keyword evidence="6 8" id="KW-0472">Membrane</keyword>
<evidence type="ECO:0000256" key="1">
    <source>
        <dbReference type="ARBA" id="ARBA00004141"/>
    </source>
</evidence>
<sequence length="243" mass="25603">MTPFLAEFFGTMLVILLGEGVVANVVLAQTKGNNAGWIVITTAWGLAVFVGVTVAAPYSGAHLNPIVTLALAIAGKFAWPAVLPYMVAQMLGAMTGACLVWAMYRDHFNRTTDSDAIRAVFCTAPAIRNGFSNLLSEIIGTFVLIFTVFYITGAEITSTKTAVGLGSVGALPVALLVWVIGLALGGTTGYAINPARDFGPRMMHAILPIKNKSHSDWGYAWVPIAGPIIGAVMAAGLYLCLLR</sequence>
<proteinExistence type="inferred from homology"/>
<evidence type="ECO:0000256" key="6">
    <source>
        <dbReference type="ARBA" id="ARBA00023136"/>
    </source>
</evidence>
<reference evidence="9 10" key="1">
    <citation type="submission" date="2018-08" db="EMBL/GenBank/DDBJ databases">
        <title>Chitinophagaceae sp. K23C18032701, a novel bacterium isolated from forest soil.</title>
        <authorList>
            <person name="Wang C."/>
        </authorList>
    </citation>
    <scope>NUCLEOTIDE SEQUENCE [LARGE SCALE GENOMIC DNA]</scope>
    <source>
        <strain evidence="9 10">K23C18032701</strain>
    </source>
</reference>
<protein>
    <submittedName>
        <fullName evidence="9">Aquaporin family protein</fullName>
    </submittedName>
</protein>
<dbReference type="InterPro" id="IPR000425">
    <property type="entry name" value="MIP"/>
</dbReference>
<organism evidence="9 10">
    <name type="scientific">Deminuibacter soli</name>
    <dbReference type="NCBI Taxonomy" id="2291815"/>
    <lineage>
        <taxon>Bacteria</taxon>
        <taxon>Pseudomonadati</taxon>
        <taxon>Bacteroidota</taxon>
        <taxon>Chitinophagia</taxon>
        <taxon>Chitinophagales</taxon>
        <taxon>Chitinophagaceae</taxon>
        <taxon>Deminuibacter</taxon>
    </lineage>
</organism>
<feature type="transmembrane region" description="Helical" evidence="8">
    <location>
        <begin position="6"/>
        <end position="28"/>
    </location>
</feature>
<dbReference type="PANTHER" id="PTHR43829:SF9">
    <property type="entry name" value="AQUAPORIN-9"/>
    <property type="match status" value="1"/>
</dbReference>
<dbReference type="PANTHER" id="PTHR43829">
    <property type="entry name" value="AQUAPORIN OR AQUAGLYCEROPORIN RELATED"/>
    <property type="match status" value="1"/>
</dbReference>
<dbReference type="GO" id="GO:0015254">
    <property type="term" value="F:glycerol channel activity"/>
    <property type="evidence" value="ECO:0007669"/>
    <property type="project" value="TreeGrafter"/>
</dbReference>
<evidence type="ECO:0000313" key="10">
    <source>
        <dbReference type="Proteomes" id="UP000261284"/>
    </source>
</evidence>
<dbReference type="PRINTS" id="PR00783">
    <property type="entry name" value="MINTRINSICP"/>
</dbReference>
<evidence type="ECO:0000256" key="3">
    <source>
        <dbReference type="ARBA" id="ARBA00022448"/>
    </source>
</evidence>
<dbReference type="SUPFAM" id="SSF81338">
    <property type="entry name" value="Aquaporin-like"/>
    <property type="match status" value="1"/>
</dbReference>
<dbReference type="AlphaFoldDB" id="A0A3E1NIS4"/>
<dbReference type="EMBL" id="QTJU01000004">
    <property type="protein sequence ID" value="RFM27846.1"/>
    <property type="molecule type" value="Genomic_DNA"/>
</dbReference>
<dbReference type="RefSeq" id="WP_116847922.1">
    <property type="nucleotide sequence ID" value="NZ_QTJU01000004.1"/>
</dbReference>
<dbReference type="Proteomes" id="UP000261284">
    <property type="component" value="Unassembled WGS sequence"/>
</dbReference>
<dbReference type="NCBIfam" id="TIGR00861">
    <property type="entry name" value="MIP"/>
    <property type="match status" value="1"/>
</dbReference>
<accession>A0A3E1NIS4</accession>
<dbReference type="GO" id="GO:0005886">
    <property type="term" value="C:plasma membrane"/>
    <property type="evidence" value="ECO:0007669"/>
    <property type="project" value="TreeGrafter"/>
</dbReference>
<evidence type="ECO:0000256" key="4">
    <source>
        <dbReference type="ARBA" id="ARBA00022692"/>
    </source>
</evidence>
<keyword evidence="5 8" id="KW-1133">Transmembrane helix</keyword>
<dbReference type="InterPro" id="IPR050363">
    <property type="entry name" value="MIP/Aquaporin"/>
</dbReference>
<gene>
    <name evidence="9" type="ORF">DXN05_14220</name>
</gene>
<comment type="similarity">
    <text evidence="2 7">Belongs to the MIP/aquaporin (TC 1.A.8) family.</text>
</comment>
<feature type="transmembrane region" description="Helical" evidence="8">
    <location>
        <begin position="86"/>
        <end position="104"/>
    </location>
</feature>
<comment type="caution">
    <text evidence="9">The sequence shown here is derived from an EMBL/GenBank/DDBJ whole genome shotgun (WGS) entry which is preliminary data.</text>
</comment>
<keyword evidence="10" id="KW-1185">Reference proteome</keyword>
<dbReference type="Gene3D" id="1.20.1080.10">
    <property type="entry name" value="Glycerol uptake facilitator protein"/>
    <property type="match status" value="1"/>
</dbReference>
<evidence type="ECO:0000256" key="5">
    <source>
        <dbReference type="ARBA" id="ARBA00022989"/>
    </source>
</evidence>
<name>A0A3E1NIS4_9BACT</name>